<comment type="caution">
    <text evidence="3">The sequence shown here is derived from an EMBL/GenBank/DDBJ whole genome shotgun (WGS) entry which is preliminary data.</text>
</comment>
<proteinExistence type="predicted"/>
<evidence type="ECO:0000256" key="1">
    <source>
        <dbReference type="SAM" id="Phobius"/>
    </source>
</evidence>
<feature type="transmembrane region" description="Helical" evidence="1">
    <location>
        <begin position="220"/>
        <end position="243"/>
    </location>
</feature>
<evidence type="ECO:0000259" key="2">
    <source>
        <dbReference type="Pfam" id="PF01757"/>
    </source>
</evidence>
<name>A0A0V8QHI0_9FIRM</name>
<dbReference type="STRING" id="290052.ASU35_07035"/>
<dbReference type="GO" id="GO:0016747">
    <property type="term" value="F:acyltransferase activity, transferring groups other than amino-acyl groups"/>
    <property type="evidence" value="ECO:0007669"/>
    <property type="project" value="InterPro"/>
</dbReference>
<dbReference type="InterPro" id="IPR002656">
    <property type="entry name" value="Acyl_transf_3_dom"/>
</dbReference>
<feature type="transmembrane region" description="Helical" evidence="1">
    <location>
        <begin position="40"/>
        <end position="57"/>
    </location>
</feature>
<dbReference type="RefSeq" id="WP_058351755.1">
    <property type="nucleotide sequence ID" value="NZ_CABMMD010000057.1"/>
</dbReference>
<keyword evidence="1" id="KW-0472">Membrane</keyword>
<protein>
    <recommendedName>
        <fullName evidence="2">Acyltransferase 3 domain-containing protein</fullName>
    </recommendedName>
</protein>
<feature type="transmembrane region" description="Helical" evidence="1">
    <location>
        <begin position="180"/>
        <end position="200"/>
    </location>
</feature>
<feature type="transmembrane region" description="Helical" evidence="1">
    <location>
        <begin position="281"/>
        <end position="300"/>
    </location>
</feature>
<feature type="transmembrane region" description="Helical" evidence="1">
    <location>
        <begin position="69"/>
        <end position="87"/>
    </location>
</feature>
<gene>
    <name evidence="3" type="ORF">ASU35_07035</name>
</gene>
<dbReference type="Proteomes" id="UP000054874">
    <property type="component" value="Unassembled WGS sequence"/>
</dbReference>
<evidence type="ECO:0000313" key="3">
    <source>
        <dbReference type="EMBL" id="KSV60024.1"/>
    </source>
</evidence>
<feature type="transmembrane region" description="Helical" evidence="1">
    <location>
        <begin position="145"/>
        <end position="164"/>
    </location>
</feature>
<keyword evidence="1" id="KW-1133">Transmembrane helix</keyword>
<evidence type="ECO:0000313" key="4">
    <source>
        <dbReference type="Proteomes" id="UP000054874"/>
    </source>
</evidence>
<accession>A0A0V8QHI0</accession>
<sequence>MERDYHFDNYKAFLILLVVIGHFIYPLQEAVSWTQYLRKAIFLFHMPAFIFISGYFAKHNDWEKLVKKFLVPYVIMQLAVFFIRFLTPLKDSRFTLVQPYFTLWFLPCLFFWRLLIEPLSRVKGIIPFSFLVGILAGFDPKIEEIFSLSRMICFFPFFIMGYRFNKEAFQRYAKRGEVKVASLVGIILIFVVLVGFAPYIDMENFLFRGSYTPEHPFTGAIMRCGLYAGGLVLTYLFMVLLPLKKCPLSWLGKKTMSVYLFHGILERIFEESPLVPYFESTEGAVIVILFSVLLTFILAGKPFSSLAEKMASLPIEGLVKKL</sequence>
<feature type="transmembrane region" description="Helical" evidence="1">
    <location>
        <begin position="12"/>
        <end position="28"/>
    </location>
</feature>
<dbReference type="PANTHER" id="PTHR37312">
    <property type="entry name" value="MEMBRANE-BOUND ACYLTRANSFERASE YKRP-RELATED"/>
    <property type="match status" value="1"/>
</dbReference>
<dbReference type="PANTHER" id="PTHR37312:SF1">
    <property type="entry name" value="MEMBRANE-BOUND ACYLTRANSFERASE YKRP-RELATED"/>
    <property type="match status" value="1"/>
</dbReference>
<dbReference type="EMBL" id="LNAM01000057">
    <property type="protein sequence ID" value="KSV60024.1"/>
    <property type="molecule type" value="Genomic_DNA"/>
</dbReference>
<dbReference type="Pfam" id="PF01757">
    <property type="entry name" value="Acyl_transf_3"/>
    <property type="match status" value="1"/>
</dbReference>
<feature type="transmembrane region" description="Helical" evidence="1">
    <location>
        <begin position="122"/>
        <end position="139"/>
    </location>
</feature>
<dbReference type="InterPro" id="IPR052734">
    <property type="entry name" value="Nod_factor_acetyltransferase"/>
</dbReference>
<keyword evidence="4" id="KW-1185">Reference proteome</keyword>
<reference evidence="3 4" key="1">
    <citation type="submission" date="2015-11" db="EMBL/GenBank/DDBJ databases">
        <title>Butyribacter intestini gen. nov., sp. nov., a butyric acid-producing bacterium of the family Lachnospiraceae isolated from the human faeces.</title>
        <authorList>
            <person name="Zou Y."/>
            <person name="Xue W."/>
            <person name="Luo G."/>
            <person name="Lv M."/>
        </authorList>
    </citation>
    <scope>NUCLEOTIDE SEQUENCE [LARGE SCALE GENOMIC DNA]</scope>
    <source>
        <strain evidence="3 4">ACET-33324</strain>
    </source>
</reference>
<feature type="domain" description="Acyltransferase 3" evidence="2">
    <location>
        <begin position="7"/>
        <end position="299"/>
    </location>
</feature>
<organism evidence="3 4">
    <name type="scientific">Acetivibrio ethanolgignens</name>
    <dbReference type="NCBI Taxonomy" id="290052"/>
    <lineage>
        <taxon>Bacteria</taxon>
        <taxon>Bacillati</taxon>
        <taxon>Bacillota</taxon>
        <taxon>Clostridia</taxon>
        <taxon>Eubacteriales</taxon>
        <taxon>Oscillospiraceae</taxon>
        <taxon>Acetivibrio</taxon>
    </lineage>
</organism>
<dbReference type="OrthoDB" id="6623990at2"/>
<dbReference type="AlphaFoldDB" id="A0A0V8QHI0"/>
<keyword evidence="1" id="KW-0812">Transmembrane</keyword>
<feature type="transmembrane region" description="Helical" evidence="1">
    <location>
        <begin position="99"/>
        <end position="115"/>
    </location>
</feature>